<dbReference type="InterPro" id="IPR038770">
    <property type="entry name" value="Na+/solute_symporter_sf"/>
</dbReference>
<comment type="subcellular location">
    <subcellularLocation>
        <location evidence="1">Cell membrane</location>
        <topology evidence="1">Multi-pass membrane protein</topology>
    </subcellularLocation>
</comment>
<dbReference type="SUPFAM" id="SSF116726">
    <property type="entry name" value="TrkA C-terminal domain-like"/>
    <property type="match status" value="2"/>
</dbReference>
<dbReference type="PROSITE" id="PS51202">
    <property type="entry name" value="RCK_C"/>
    <property type="match status" value="2"/>
</dbReference>
<feature type="transmembrane region" description="Helical" evidence="9">
    <location>
        <begin position="293"/>
        <end position="317"/>
    </location>
</feature>
<feature type="transmembrane region" description="Helical" evidence="9">
    <location>
        <begin position="359"/>
        <end position="378"/>
    </location>
</feature>
<evidence type="ECO:0000256" key="7">
    <source>
        <dbReference type="ARBA" id="ARBA00023065"/>
    </source>
</evidence>
<feature type="transmembrane region" description="Helical" evidence="9">
    <location>
        <begin position="29"/>
        <end position="46"/>
    </location>
</feature>
<evidence type="ECO:0000256" key="2">
    <source>
        <dbReference type="ARBA" id="ARBA00022448"/>
    </source>
</evidence>
<dbReference type="Pfam" id="PF02080">
    <property type="entry name" value="TrkA_C"/>
    <property type="match status" value="2"/>
</dbReference>
<dbReference type="InterPro" id="IPR006153">
    <property type="entry name" value="Cation/H_exchanger_TM"/>
</dbReference>
<keyword evidence="12" id="KW-1185">Reference proteome</keyword>
<evidence type="ECO:0000313" key="11">
    <source>
        <dbReference type="EMBL" id="MBE5038543.1"/>
    </source>
</evidence>
<evidence type="ECO:0000259" key="10">
    <source>
        <dbReference type="PROSITE" id="PS51202"/>
    </source>
</evidence>
<evidence type="ECO:0000256" key="4">
    <source>
        <dbReference type="ARBA" id="ARBA00022475"/>
    </source>
</evidence>
<proteinExistence type="predicted"/>
<dbReference type="Gene3D" id="1.20.1530.20">
    <property type="match status" value="1"/>
</dbReference>
<dbReference type="PANTHER" id="PTHR32507">
    <property type="entry name" value="NA(+)/H(+) ANTIPORTER 1"/>
    <property type="match status" value="1"/>
</dbReference>
<keyword evidence="8 9" id="KW-0472">Membrane</keyword>
<dbReference type="InterPro" id="IPR006037">
    <property type="entry name" value="RCK_C"/>
</dbReference>
<evidence type="ECO:0000256" key="6">
    <source>
        <dbReference type="ARBA" id="ARBA00022989"/>
    </source>
</evidence>
<reference evidence="11 12" key="1">
    <citation type="submission" date="2020-10" db="EMBL/GenBank/DDBJ databases">
        <title>ChiBAC.</title>
        <authorList>
            <person name="Zenner C."/>
            <person name="Hitch T.C.A."/>
            <person name="Clavel T."/>
        </authorList>
    </citation>
    <scope>NUCLEOTIDE SEQUENCE [LARGE SCALE GENOMIC DNA]</scope>
    <source>
        <strain evidence="11 12">DSM 109015</strain>
    </source>
</reference>
<feature type="transmembrane region" description="Helical" evidence="9">
    <location>
        <begin position="53"/>
        <end position="73"/>
    </location>
</feature>
<feature type="domain" description="RCK C-terminal" evidence="10">
    <location>
        <begin position="397"/>
        <end position="479"/>
    </location>
</feature>
<gene>
    <name evidence="11" type="ORF">INF35_12165</name>
</gene>
<comment type="caution">
    <text evidence="11">The sequence shown here is derived from an EMBL/GenBank/DDBJ whole genome shotgun (WGS) entry which is preliminary data.</text>
</comment>
<dbReference type="Proteomes" id="UP000768567">
    <property type="component" value="Unassembled WGS sequence"/>
</dbReference>
<evidence type="ECO:0000256" key="5">
    <source>
        <dbReference type="ARBA" id="ARBA00022692"/>
    </source>
</evidence>
<feature type="transmembrane region" description="Helical" evidence="9">
    <location>
        <begin position="228"/>
        <end position="252"/>
    </location>
</feature>
<dbReference type="NCBIfam" id="NF003716">
    <property type="entry name" value="PRK05326.1-3"/>
    <property type="match status" value="1"/>
</dbReference>
<keyword evidence="5 9" id="KW-0812">Transmembrane</keyword>
<keyword evidence="6 9" id="KW-1133">Transmembrane helix</keyword>
<feature type="transmembrane region" description="Helical" evidence="9">
    <location>
        <begin position="85"/>
        <end position="110"/>
    </location>
</feature>
<organism evidence="11 12">
    <name type="scientific">Gemmiger gallinarum</name>
    <dbReference type="NCBI Taxonomy" id="2779354"/>
    <lineage>
        <taxon>Bacteria</taxon>
        <taxon>Bacillati</taxon>
        <taxon>Bacillota</taxon>
        <taxon>Clostridia</taxon>
        <taxon>Eubacteriales</taxon>
        <taxon>Gemmiger</taxon>
    </lineage>
</organism>
<evidence type="ECO:0000256" key="9">
    <source>
        <dbReference type="SAM" id="Phobius"/>
    </source>
</evidence>
<keyword evidence="2" id="KW-0813">Transport</keyword>
<feature type="domain" description="RCK C-terminal" evidence="10">
    <location>
        <begin position="488"/>
        <end position="538"/>
    </location>
</feature>
<evidence type="ECO:0000313" key="12">
    <source>
        <dbReference type="Proteomes" id="UP000768567"/>
    </source>
</evidence>
<keyword evidence="7" id="KW-0406">Ion transport</keyword>
<dbReference type="Pfam" id="PF00999">
    <property type="entry name" value="Na_H_Exchanger"/>
    <property type="match status" value="1"/>
</dbReference>
<feature type="transmembrane region" description="Helical" evidence="9">
    <location>
        <begin position="161"/>
        <end position="185"/>
    </location>
</feature>
<feature type="transmembrane region" description="Helical" evidence="9">
    <location>
        <begin position="264"/>
        <end position="287"/>
    </location>
</feature>
<evidence type="ECO:0000256" key="8">
    <source>
        <dbReference type="ARBA" id="ARBA00023136"/>
    </source>
</evidence>
<feature type="transmembrane region" description="Helical" evidence="9">
    <location>
        <begin position="329"/>
        <end position="353"/>
    </location>
</feature>
<dbReference type="Gene3D" id="3.30.70.1450">
    <property type="entry name" value="Regulator of K+ conductance, C-terminal domain"/>
    <property type="match status" value="2"/>
</dbReference>
<dbReference type="InterPro" id="IPR036721">
    <property type="entry name" value="RCK_C_sf"/>
</dbReference>
<dbReference type="EMBL" id="JADCKC010000003">
    <property type="protein sequence ID" value="MBE5038543.1"/>
    <property type="molecule type" value="Genomic_DNA"/>
</dbReference>
<sequence length="538" mass="57095">MTSILLLVSVVLLACSLLKKVSGRLGIPSLLMFILLGMLFGSDGLFKIPFEDYAFAEQISSVALVFIMFYGGFGTNWKAARPVAALSVVLSSAGTVLTALLTGLFCCFVLGMPLLEGLLCGAVLGSTDAASVFSILRSRRLALKENTAPLLEVESGSNDPFAYMLTVVILSAMETGVTAGGVILLLAGQLLLGLAFGFGIGFGVRWLMRRYWPDASGMETLFMVGAALLAYAAPTMLGGNGFLSVYITGIILGNSSLPSRTTLVPFFDGVTGNMQAVLFFLLGLLAFPSRMAAVLLPGLAIALFLAFVARPAAVFALMTPFGGSVARRVLVSFSGLRGAASIVFAIVAVQSPVVMENDLFHIAFVVVLFSIALQGSLLPAVARRLDMIDAGGNVLKTFTDYVDETPVNFVQLEVEADHPWCGRKVSQLELPPGTILVSLRRGERQMVPQGDTCLQAGDLLVMCALERHGGTDFCLTERVVEADELTPGATLADLPGRPGSLIVLIRRGHHCFIPDGSTRLQAGDHLLINRVEESAPAR</sequence>
<keyword evidence="3" id="KW-0050">Antiport</keyword>
<dbReference type="NCBIfam" id="NF003715">
    <property type="entry name" value="PRK05326.1-2"/>
    <property type="match status" value="1"/>
</dbReference>
<keyword evidence="4" id="KW-1003">Cell membrane</keyword>
<protein>
    <submittedName>
        <fullName evidence="11">Potassium/proton antiporter</fullName>
    </submittedName>
</protein>
<name>A0ABR9R5V3_9FIRM</name>
<evidence type="ECO:0000256" key="3">
    <source>
        <dbReference type="ARBA" id="ARBA00022449"/>
    </source>
</evidence>
<accession>A0ABR9R5V3</accession>
<dbReference type="PANTHER" id="PTHR32507:SF7">
    <property type="entry name" value="K(+)_H(+) ANTIPORTER NHAP2"/>
    <property type="match status" value="1"/>
</dbReference>
<evidence type="ECO:0000256" key="1">
    <source>
        <dbReference type="ARBA" id="ARBA00004651"/>
    </source>
</evidence>
<feature type="transmembrane region" description="Helical" evidence="9">
    <location>
        <begin position="190"/>
        <end position="208"/>
    </location>
</feature>